<gene>
    <name evidence="6" type="ORF">HK097_009452</name>
</gene>
<dbReference type="InterPro" id="IPR040409">
    <property type="entry name" value="PCS-like"/>
</dbReference>
<dbReference type="AlphaFoldDB" id="A0AAD5SB98"/>
<dbReference type="GO" id="GO:0098849">
    <property type="term" value="P:cellular detoxification of cadmium ion"/>
    <property type="evidence" value="ECO:0007669"/>
    <property type="project" value="TreeGrafter"/>
</dbReference>
<keyword evidence="7" id="KW-1185">Reference proteome</keyword>
<reference evidence="6" key="1">
    <citation type="submission" date="2020-05" db="EMBL/GenBank/DDBJ databases">
        <title>Phylogenomic resolution of chytrid fungi.</title>
        <authorList>
            <person name="Stajich J.E."/>
            <person name="Amses K."/>
            <person name="Simmons R."/>
            <person name="Seto K."/>
            <person name="Myers J."/>
            <person name="Bonds A."/>
            <person name="Quandt C.A."/>
            <person name="Barry K."/>
            <person name="Liu P."/>
            <person name="Grigoriev I."/>
            <person name="Longcore J.E."/>
            <person name="James T.Y."/>
        </authorList>
    </citation>
    <scope>NUCLEOTIDE SEQUENCE</scope>
    <source>
        <strain evidence="6">JEL0318</strain>
    </source>
</reference>
<accession>A0AAD5SB98</accession>
<dbReference type="GO" id="GO:0046938">
    <property type="term" value="P:phytochelatin biosynthetic process"/>
    <property type="evidence" value="ECO:0007669"/>
    <property type="project" value="InterPro"/>
</dbReference>
<name>A0AAD5SB98_9FUNG</name>
<dbReference type="Proteomes" id="UP001212841">
    <property type="component" value="Unassembled WGS sequence"/>
</dbReference>
<keyword evidence="2" id="KW-0104">Cadmium</keyword>
<evidence type="ECO:0000313" key="6">
    <source>
        <dbReference type="EMBL" id="KAJ3049566.1"/>
    </source>
</evidence>
<dbReference type="InterPro" id="IPR007719">
    <property type="entry name" value="PCS_N"/>
</dbReference>
<comment type="caution">
    <text evidence="6">The sequence shown here is derived from an EMBL/GenBank/DDBJ whole genome shotgun (WGS) entry which is preliminary data.</text>
</comment>
<evidence type="ECO:0000256" key="2">
    <source>
        <dbReference type="ARBA" id="ARBA00022539"/>
    </source>
</evidence>
<sequence length="323" mass="36328">MNARFSEKDNMVLVLDVARFKYPTYWVSFDLLWESLKPIDPDTRRPRGFALLSKDRRHMTKSALTQLAVNLDSWPTLARIWTEALPADLASRQQEHLTPEQFIAIVLDHIPDQYTNVVENRLSLFLSSPGEIDIPATSQQQQPHQPQLLEDGERVQAYLSDLDTLLHQLSETKLYTIIKQSPSLKQKAQAREKKVALAATAIAAEQESREAAALVASCADAAGCTLPPNLRHLSRAQSSAVSLLSMHPPEHPVNDLTAFLTMFLFAAFEYWPEIWKGAKVVGLEEVVTPPSQNLQRQGVSIREEINFIKGQIEALMELVVDLK</sequence>
<dbReference type="GO" id="GO:0010273">
    <property type="term" value="P:detoxification of copper ion"/>
    <property type="evidence" value="ECO:0007669"/>
    <property type="project" value="TreeGrafter"/>
</dbReference>
<feature type="domain" description="Peptidase C83" evidence="5">
    <location>
        <begin position="1"/>
        <end position="57"/>
    </location>
</feature>
<keyword evidence="4" id="KW-0479">Metal-binding</keyword>
<dbReference type="SUPFAM" id="SSF54001">
    <property type="entry name" value="Cysteine proteinases"/>
    <property type="match status" value="1"/>
</dbReference>
<dbReference type="Gene3D" id="3.90.70.30">
    <property type="entry name" value="Phytochelatin synthase, N-terminal domain"/>
    <property type="match status" value="1"/>
</dbReference>
<dbReference type="EC" id="2.3.2.15" evidence="1"/>
<protein>
    <recommendedName>
        <fullName evidence="1">glutathione gamma-glutamylcysteinyltransferase</fullName>
        <ecNumber evidence="1">2.3.2.15</ecNumber>
    </recommendedName>
</protein>
<keyword evidence="3" id="KW-0808">Transferase</keyword>
<evidence type="ECO:0000256" key="3">
    <source>
        <dbReference type="ARBA" id="ARBA00022679"/>
    </source>
</evidence>
<dbReference type="GO" id="GO:0016756">
    <property type="term" value="F:glutathione gamma-glutamylcysteinyltransferase activity"/>
    <property type="evidence" value="ECO:0007669"/>
    <property type="project" value="UniProtKB-EC"/>
</dbReference>
<dbReference type="PROSITE" id="PS51443">
    <property type="entry name" value="PCS"/>
    <property type="match status" value="1"/>
</dbReference>
<evidence type="ECO:0000259" key="5">
    <source>
        <dbReference type="PROSITE" id="PS51443"/>
    </source>
</evidence>
<dbReference type="GO" id="GO:0046872">
    <property type="term" value="F:metal ion binding"/>
    <property type="evidence" value="ECO:0007669"/>
    <property type="project" value="UniProtKB-KW"/>
</dbReference>
<organism evidence="6 7">
    <name type="scientific">Rhizophlyctis rosea</name>
    <dbReference type="NCBI Taxonomy" id="64517"/>
    <lineage>
        <taxon>Eukaryota</taxon>
        <taxon>Fungi</taxon>
        <taxon>Fungi incertae sedis</taxon>
        <taxon>Chytridiomycota</taxon>
        <taxon>Chytridiomycota incertae sedis</taxon>
        <taxon>Chytridiomycetes</taxon>
        <taxon>Rhizophlyctidales</taxon>
        <taxon>Rhizophlyctidaceae</taxon>
        <taxon>Rhizophlyctis</taxon>
    </lineage>
</organism>
<evidence type="ECO:0000256" key="1">
    <source>
        <dbReference type="ARBA" id="ARBA00012468"/>
    </source>
</evidence>
<dbReference type="PANTHER" id="PTHR33447:SF2">
    <property type="entry name" value="GLUTATHIONE GAMMA-GLUTAMYLCYSTEINYLTRANSFERASE"/>
    <property type="match status" value="1"/>
</dbReference>
<dbReference type="EMBL" id="JADGJD010000625">
    <property type="protein sequence ID" value="KAJ3049566.1"/>
    <property type="molecule type" value="Genomic_DNA"/>
</dbReference>
<dbReference type="InterPro" id="IPR038765">
    <property type="entry name" value="Papain-like_cys_pep_sf"/>
</dbReference>
<proteinExistence type="predicted"/>
<dbReference type="PANTHER" id="PTHR33447">
    <property type="entry name" value="GLUTATHIONE GAMMA-GLUTAMYLCYSTEINYLTRANSFERASE"/>
    <property type="match status" value="1"/>
</dbReference>
<evidence type="ECO:0000313" key="7">
    <source>
        <dbReference type="Proteomes" id="UP001212841"/>
    </source>
</evidence>
<dbReference type="Pfam" id="PF05023">
    <property type="entry name" value="Phytochelatin"/>
    <property type="match status" value="1"/>
</dbReference>
<dbReference type="InterPro" id="IPR038156">
    <property type="entry name" value="PCS_N_sf"/>
</dbReference>
<evidence type="ECO:0000256" key="4">
    <source>
        <dbReference type="ARBA" id="ARBA00022723"/>
    </source>
</evidence>